<proteinExistence type="predicted"/>
<sequence>MQFPEDIIFDAELCDLQVSKLRKSKPLVTSECKFHIGHIYREIGYQLEQIGAKLSDDSDIEDLKQQLFLETGSITGTPSPINLLVHECIRHNCSFHFLRDVIDQYDSNGDVSGMKLLVALNRLRRGIWEYNLLERVELIEENYLKWSFRKCVFEMECINEVKKTLYNRSTMITKLLHKANHHKKLDPYASNSMLIFDMLHDEFLEQSANDLNVPFSFEMISSSTLLDCIKSLGIDIDSENKEYDIENSSKRVRIV</sequence>
<name>A0A4T0WZB9_9ASCO</name>
<reference evidence="1 2" key="1">
    <citation type="journal article" date="2019" name="Front. Genet.">
        <title>Whole-Genome Sequencing of the Opportunistic Yeast Pathogen Candida inconspicua Uncovers Its Hybrid Origin.</title>
        <authorList>
            <person name="Mixao V."/>
            <person name="Hansen A.P."/>
            <person name="Saus E."/>
            <person name="Boekhout T."/>
            <person name="Lass-Florl C."/>
            <person name="Gabaldon T."/>
        </authorList>
    </citation>
    <scope>NUCLEOTIDE SEQUENCE [LARGE SCALE GENOMIC DNA]</scope>
    <source>
        <strain evidence="1 2">CBS 180</strain>
    </source>
</reference>
<protein>
    <submittedName>
        <fullName evidence="1">Uncharacterized protein</fullName>
    </submittedName>
</protein>
<dbReference type="EMBL" id="SELW01000529">
    <property type="protein sequence ID" value="TID23247.1"/>
    <property type="molecule type" value="Genomic_DNA"/>
</dbReference>
<keyword evidence="2" id="KW-1185">Reference proteome</keyword>
<evidence type="ECO:0000313" key="1">
    <source>
        <dbReference type="EMBL" id="TID23247.1"/>
    </source>
</evidence>
<evidence type="ECO:0000313" key="2">
    <source>
        <dbReference type="Proteomes" id="UP000307173"/>
    </source>
</evidence>
<comment type="caution">
    <text evidence="1">The sequence shown here is derived from an EMBL/GenBank/DDBJ whole genome shotgun (WGS) entry which is preliminary data.</text>
</comment>
<dbReference type="Proteomes" id="UP000307173">
    <property type="component" value="Unassembled WGS sequence"/>
</dbReference>
<accession>A0A4T0WZB9</accession>
<dbReference type="AlphaFoldDB" id="A0A4T0WZB9"/>
<gene>
    <name evidence="1" type="ORF">CANINC_003179</name>
</gene>
<organism evidence="1 2">
    <name type="scientific">Pichia inconspicua</name>
    <dbReference type="NCBI Taxonomy" id="52247"/>
    <lineage>
        <taxon>Eukaryota</taxon>
        <taxon>Fungi</taxon>
        <taxon>Dikarya</taxon>
        <taxon>Ascomycota</taxon>
        <taxon>Saccharomycotina</taxon>
        <taxon>Pichiomycetes</taxon>
        <taxon>Pichiales</taxon>
        <taxon>Pichiaceae</taxon>
        <taxon>Pichia</taxon>
    </lineage>
</organism>
<dbReference type="OrthoDB" id="3995514at2759"/>